<dbReference type="RefSeq" id="WP_167169257.1">
    <property type="nucleotide sequence ID" value="NZ_JAAOYM010000001.1"/>
</dbReference>
<protein>
    <submittedName>
        <fullName evidence="1">Uncharacterized protein</fullName>
    </submittedName>
</protein>
<evidence type="ECO:0000313" key="2">
    <source>
        <dbReference type="Proteomes" id="UP000545493"/>
    </source>
</evidence>
<dbReference type="Proteomes" id="UP000545493">
    <property type="component" value="Unassembled WGS sequence"/>
</dbReference>
<proteinExistence type="predicted"/>
<dbReference type="AlphaFoldDB" id="A0A7X5UP57"/>
<evidence type="ECO:0000313" key="1">
    <source>
        <dbReference type="EMBL" id="NIJ11643.1"/>
    </source>
</evidence>
<reference evidence="1 2" key="1">
    <citation type="submission" date="2020-03" db="EMBL/GenBank/DDBJ databases">
        <title>Sequencing the genomes of 1000 actinobacteria strains.</title>
        <authorList>
            <person name="Klenk H.-P."/>
        </authorList>
    </citation>
    <scope>NUCLEOTIDE SEQUENCE [LARGE SCALE GENOMIC DNA]</scope>
    <source>
        <strain evidence="1 2">DSM 45685</strain>
    </source>
</reference>
<name>A0A7X5UP57_9PSEU</name>
<comment type="caution">
    <text evidence="1">The sequence shown here is derived from an EMBL/GenBank/DDBJ whole genome shotgun (WGS) entry which is preliminary data.</text>
</comment>
<sequence>MHGSALTHPRAALATARRAGCSVRSAVAALPRIAALLGELTETGRQLERLSTFAAGELPEIIHQLEGMRRQLSAIERRLDAAAVTAATTPDSRRTG</sequence>
<keyword evidence="2" id="KW-1185">Reference proteome</keyword>
<gene>
    <name evidence="1" type="ORF">FHU38_001987</name>
</gene>
<organism evidence="1 2">
    <name type="scientific">Saccharomonospora amisosensis</name>
    <dbReference type="NCBI Taxonomy" id="1128677"/>
    <lineage>
        <taxon>Bacteria</taxon>
        <taxon>Bacillati</taxon>
        <taxon>Actinomycetota</taxon>
        <taxon>Actinomycetes</taxon>
        <taxon>Pseudonocardiales</taxon>
        <taxon>Pseudonocardiaceae</taxon>
        <taxon>Saccharomonospora</taxon>
    </lineage>
</organism>
<dbReference type="EMBL" id="JAAOYM010000001">
    <property type="protein sequence ID" value="NIJ11643.1"/>
    <property type="molecule type" value="Genomic_DNA"/>
</dbReference>
<accession>A0A7X5UP57</accession>